<evidence type="ECO:0000256" key="1">
    <source>
        <dbReference type="ARBA" id="ARBA00022603"/>
    </source>
</evidence>
<dbReference type="AlphaFoldDB" id="A0A5J4QJT3"/>
<evidence type="ECO:0000313" key="5">
    <source>
        <dbReference type="EMBL" id="KAA6320793.1"/>
    </source>
</evidence>
<dbReference type="PANTHER" id="PTHR33841:SF5">
    <property type="entry name" value="DNA METHYLASE (MODIFICATION METHYLASE) (METHYLTRANSFERASE)-RELATED"/>
    <property type="match status" value="1"/>
</dbReference>
<protein>
    <recommendedName>
        <fullName evidence="4">MmeI-like helicase spacer domain-containing protein</fullName>
    </recommendedName>
</protein>
<keyword evidence="1" id="KW-0489">Methyltransferase</keyword>
<dbReference type="InterPro" id="IPR046819">
    <property type="entry name" value="MmeI_hel"/>
</dbReference>
<accession>A0A5J4QJT3</accession>
<dbReference type="EMBL" id="SNRY01003487">
    <property type="protein sequence ID" value="KAA6320793.1"/>
    <property type="molecule type" value="Genomic_DNA"/>
</dbReference>
<reference evidence="5" key="1">
    <citation type="submission" date="2019-03" db="EMBL/GenBank/DDBJ databases">
        <title>Single cell metagenomics reveals metabolic interactions within the superorganism composed of flagellate Streblomastix strix and complex community of Bacteroidetes bacteria on its surface.</title>
        <authorList>
            <person name="Treitli S.C."/>
            <person name="Kolisko M."/>
            <person name="Husnik F."/>
            <person name="Keeling P."/>
            <person name="Hampl V."/>
        </authorList>
    </citation>
    <scope>NUCLEOTIDE SEQUENCE</scope>
    <source>
        <strain evidence="5">STM</strain>
    </source>
</reference>
<dbReference type="GO" id="GO:0032259">
    <property type="term" value="P:methylation"/>
    <property type="evidence" value="ECO:0007669"/>
    <property type="project" value="UniProtKB-KW"/>
</dbReference>
<name>A0A5J4QJT3_9ZZZZ</name>
<dbReference type="Pfam" id="PF20465">
    <property type="entry name" value="MmeI_hel"/>
    <property type="match status" value="1"/>
</dbReference>
<keyword evidence="3" id="KW-0949">S-adenosyl-L-methionine</keyword>
<dbReference type="GO" id="GO:0008168">
    <property type="term" value="F:methyltransferase activity"/>
    <property type="evidence" value="ECO:0007669"/>
    <property type="project" value="UniProtKB-KW"/>
</dbReference>
<comment type="caution">
    <text evidence="5">The sequence shown here is derived from an EMBL/GenBank/DDBJ whole genome shotgun (WGS) entry which is preliminary data.</text>
</comment>
<feature type="domain" description="MmeI-like helicase spacer" evidence="4">
    <location>
        <begin position="235"/>
        <end position="310"/>
    </location>
</feature>
<evidence type="ECO:0000256" key="3">
    <source>
        <dbReference type="ARBA" id="ARBA00022691"/>
    </source>
</evidence>
<dbReference type="PANTHER" id="PTHR33841">
    <property type="entry name" value="DNA METHYLTRANSFERASE YEEA-RELATED"/>
    <property type="match status" value="1"/>
</dbReference>
<dbReference type="SUPFAM" id="SSF53335">
    <property type="entry name" value="S-adenosyl-L-methionine-dependent methyltransferases"/>
    <property type="match status" value="1"/>
</dbReference>
<gene>
    <name evidence="5" type="ORF">EZS27_029482</name>
</gene>
<sequence length="437" mass="51458">MSMINQLNMSLFQHIIIKKQIASHAEKIQQAYVLYAAYFLNPDIQENIRNSKEEQFQEGFLRELFVKILGYTLNPEPNYNLITEKKNETNSKKADGAIIIQGEVKGIIELKDHKTTDLKQVEAQAFWYKNNNRKTSYVIISNFEKLRFYIENTIDFEEFNLFMLTVEEFTVLWICLAYENIAKDLPKQLKNESTNNEDQITKKLYKDYSTFKQSLFNNMVEKNPQFDKLELFRKTQKLLDRFLFVFFAEDKGLLPPNSMNRIINQWDKRNEDSLNEYQPLYSRFKLYFKYMNEGHKGKTEDIFDYNGGLFKTDSLLEELVIDDDVLKENILKLVVYDFDTEIDVTILGHIFENSLSEIESIGATLAVTQNADIPVATVSKRKKDGIFYTPRYITTYIVENTLGKLCSDKKQNLPLMNRNIFPTKNVQNPKQRNYRIN</sequence>
<keyword evidence="2" id="KW-0808">Transferase</keyword>
<dbReference type="InterPro" id="IPR029063">
    <property type="entry name" value="SAM-dependent_MTases_sf"/>
</dbReference>
<evidence type="ECO:0000256" key="2">
    <source>
        <dbReference type="ARBA" id="ARBA00022679"/>
    </source>
</evidence>
<dbReference type="InterPro" id="IPR050953">
    <property type="entry name" value="N4_N6_ade-DNA_methylase"/>
</dbReference>
<organism evidence="5">
    <name type="scientific">termite gut metagenome</name>
    <dbReference type="NCBI Taxonomy" id="433724"/>
    <lineage>
        <taxon>unclassified sequences</taxon>
        <taxon>metagenomes</taxon>
        <taxon>organismal metagenomes</taxon>
    </lineage>
</organism>
<evidence type="ECO:0000259" key="4">
    <source>
        <dbReference type="Pfam" id="PF20465"/>
    </source>
</evidence>
<proteinExistence type="predicted"/>